<dbReference type="InterPro" id="IPR028082">
    <property type="entry name" value="Peripla_BP_I"/>
</dbReference>
<dbReference type="InterPro" id="IPR028081">
    <property type="entry name" value="Leu-bd"/>
</dbReference>
<dbReference type="AlphaFoldDB" id="A0A1G7L9D0"/>
<evidence type="ECO:0000256" key="1">
    <source>
        <dbReference type="ARBA" id="ARBA00010062"/>
    </source>
</evidence>
<reference evidence="8" key="1">
    <citation type="submission" date="2016-10" db="EMBL/GenBank/DDBJ databases">
        <authorList>
            <person name="Varghese N."/>
            <person name="Submissions S."/>
        </authorList>
    </citation>
    <scope>NUCLEOTIDE SEQUENCE [LARGE SCALE GENOMIC DNA]</scope>
    <source>
        <strain evidence="8">DSM 23256</strain>
    </source>
</reference>
<dbReference type="SUPFAM" id="SSF53822">
    <property type="entry name" value="Periplasmic binding protein-like I"/>
    <property type="match status" value="1"/>
</dbReference>
<dbReference type="Pfam" id="PF13458">
    <property type="entry name" value="Peripla_BP_6"/>
    <property type="match status" value="1"/>
</dbReference>
<dbReference type="OrthoDB" id="9783240at2"/>
<evidence type="ECO:0000256" key="5">
    <source>
        <dbReference type="SAM" id="SignalP"/>
    </source>
</evidence>
<evidence type="ECO:0000313" key="8">
    <source>
        <dbReference type="Proteomes" id="UP000243333"/>
    </source>
</evidence>
<feature type="chain" id="PRO_5017440497" evidence="5">
    <location>
        <begin position="24"/>
        <end position="389"/>
    </location>
</feature>
<protein>
    <submittedName>
        <fullName evidence="7">Amino acid/amide ABC transporter substrate-binding protein, HAAT family</fullName>
    </submittedName>
</protein>
<dbReference type="Gene3D" id="3.40.50.2300">
    <property type="match status" value="2"/>
</dbReference>
<dbReference type="InterPro" id="IPR000709">
    <property type="entry name" value="Leu_Ile_Val-bd"/>
</dbReference>
<organism evidence="7 8">
    <name type="scientific">Sporolituus thermophilus DSM 23256</name>
    <dbReference type="NCBI Taxonomy" id="1123285"/>
    <lineage>
        <taxon>Bacteria</taxon>
        <taxon>Bacillati</taxon>
        <taxon>Bacillota</taxon>
        <taxon>Negativicutes</taxon>
        <taxon>Selenomonadales</taxon>
        <taxon>Sporomusaceae</taxon>
        <taxon>Sporolituus</taxon>
    </lineage>
</organism>
<proteinExistence type="inferred from homology"/>
<dbReference type="PANTHER" id="PTHR47151">
    <property type="entry name" value="LEU/ILE/VAL-BINDING ABC TRANSPORTER SUBUNIT"/>
    <property type="match status" value="1"/>
</dbReference>
<evidence type="ECO:0000259" key="6">
    <source>
        <dbReference type="Pfam" id="PF13458"/>
    </source>
</evidence>
<keyword evidence="4" id="KW-0029">Amino-acid transport</keyword>
<dbReference type="STRING" id="1123285.SAMN05660235_01680"/>
<gene>
    <name evidence="7" type="ORF">SAMN05660235_01680</name>
</gene>
<feature type="signal peptide" evidence="5">
    <location>
        <begin position="1"/>
        <end position="23"/>
    </location>
</feature>
<feature type="domain" description="Leucine-binding protein" evidence="6">
    <location>
        <begin position="34"/>
        <end position="379"/>
    </location>
</feature>
<keyword evidence="2" id="KW-0813">Transport</keyword>
<dbReference type="PRINTS" id="PR00337">
    <property type="entry name" value="LEUILEVALBP"/>
</dbReference>
<sequence length="389" mass="40934">MKKAGFTRVAVLLAVVWLTVTLAGCGGNPAAKDIKIGLLNEMTGGNATFGTSAANGAKLAIKEANAKGGVLGKQIQAVIADNKSEPAEAANAMTKLATQDKVVAVTGVFASSNAIAASNVAEANKLPFLAVGATNPKVTVDEKTGKVKDYTFRVCFIDPFQGTVGANFVLNNLKLKKAAILVDNSSDYSKGLSAFFKDAFTKGGGSVVAEEAYLQKDQDFKTILTKVKALNPEILYVPGYYEEVGKIVKQARELGITVPIVGGDGWDSPKLVEIAGAAALNNTYFTNHYSVEDTSPASKAFVEAYQKEYGQMPDAMAVLAYDAANLLIDAIKRANSAEPDKIRQALAATKDFPAITGATTLNATHDAVKSAVIIEMKDGKQVFKAKINP</sequence>
<evidence type="ECO:0000256" key="3">
    <source>
        <dbReference type="ARBA" id="ARBA00022729"/>
    </source>
</evidence>
<dbReference type="EMBL" id="FNBU01000011">
    <property type="protein sequence ID" value="SDF46108.1"/>
    <property type="molecule type" value="Genomic_DNA"/>
</dbReference>
<dbReference type="CDD" id="cd06347">
    <property type="entry name" value="PBP1_ABC_LivK_ligand_binding-like"/>
    <property type="match status" value="1"/>
</dbReference>
<keyword evidence="3 5" id="KW-0732">Signal</keyword>
<dbReference type="Proteomes" id="UP000243333">
    <property type="component" value="Unassembled WGS sequence"/>
</dbReference>
<dbReference type="PANTHER" id="PTHR47151:SF2">
    <property type="entry name" value="AMINO ACID BINDING PROTEIN"/>
    <property type="match status" value="1"/>
</dbReference>
<evidence type="ECO:0000256" key="2">
    <source>
        <dbReference type="ARBA" id="ARBA00022448"/>
    </source>
</evidence>
<comment type="similarity">
    <text evidence="1">Belongs to the leucine-binding protein family.</text>
</comment>
<dbReference type="RefSeq" id="WP_093689892.1">
    <property type="nucleotide sequence ID" value="NZ_FNBU01000011.1"/>
</dbReference>
<evidence type="ECO:0000256" key="4">
    <source>
        <dbReference type="ARBA" id="ARBA00022970"/>
    </source>
</evidence>
<evidence type="ECO:0000313" key="7">
    <source>
        <dbReference type="EMBL" id="SDF46108.1"/>
    </source>
</evidence>
<accession>A0A1G7L9D0</accession>
<dbReference type="GO" id="GO:0006865">
    <property type="term" value="P:amino acid transport"/>
    <property type="evidence" value="ECO:0007669"/>
    <property type="project" value="UniProtKB-KW"/>
</dbReference>
<name>A0A1G7L9D0_9FIRM</name>
<keyword evidence="8" id="KW-1185">Reference proteome</keyword>
<dbReference type="PROSITE" id="PS51257">
    <property type="entry name" value="PROKAR_LIPOPROTEIN"/>
    <property type="match status" value="1"/>
</dbReference>